<protein>
    <submittedName>
        <fullName evidence="1">Uncharacterized protein</fullName>
    </submittedName>
</protein>
<dbReference type="RefSeq" id="WP_128214525.1">
    <property type="nucleotide sequence ID" value="NZ_CP025746.1"/>
</dbReference>
<dbReference type="Proteomes" id="UP000286268">
    <property type="component" value="Chromosome"/>
</dbReference>
<sequence>MDDFVMRHEGFSLAFYRYSIASTRYRWMFCIVYNFNHKWQRAQIENVTCEFCGWKGEIANPTVPSLYDTVKDRQGALNSA</sequence>
<dbReference type="KEGG" id="cmah:C1I91_20420"/>
<gene>
    <name evidence="1" type="ORF">C1I91_20420</name>
</gene>
<evidence type="ECO:0000313" key="1">
    <source>
        <dbReference type="EMBL" id="QAA33804.1"/>
    </source>
</evidence>
<proteinExistence type="predicted"/>
<dbReference type="EMBL" id="CP025746">
    <property type="protein sequence ID" value="QAA33804.1"/>
    <property type="molecule type" value="Genomic_DNA"/>
</dbReference>
<keyword evidence="2" id="KW-1185">Reference proteome</keyword>
<evidence type="ECO:0000313" key="2">
    <source>
        <dbReference type="Proteomes" id="UP000286268"/>
    </source>
</evidence>
<accession>A0A410DXH7</accession>
<dbReference type="OrthoDB" id="2661859at2"/>
<dbReference type="AlphaFoldDB" id="A0A410DXH7"/>
<organism evidence="1 2">
    <name type="scientific">Clostridium manihotivorum</name>
    <dbReference type="NCBI Taxonomy" id="2320868"/>
    <lineage>
        <taxon>Bacteria</taxon>
        <taxon>Bacillati</taxon>
        <taxon>Bacillota</taxon>
        <taxon>Clostridia</taxon>
        <taxon>Eubacteriales</taxon>
        <taxon>Clostridiaceae</taxon>
        <taxon>Clostridium</taxon>
    </lineage>
</organism>
<reference evidence="1 2" key="1">
    <citation type="submission" date="2018-01" db="EMBL/GenBank/DDBJ databases">
        <title>Genome Sequencing and Assembly of Anaerobacter polyendosporus strain CT4.</title>
        <authorList>
            <person name="Tachaapaikoon C."/>
            <person name="Sutheeworapong S."/>
            <person name="Jenjaroenpun P."/>
            <person name="Wongsurawat T."/>
            <person name="Nookeaw I."/>
            <person name="Cheawchanlertfa P."/>
            <person name="Kosugi A."/>
            <person name="Cheevadhanarak S."/>
            <person name="Ratanakhanokchai K."/>
        </authorList>
    </citation>
    <scope>NUCLEOTIDE SEQUENCE [LARGE SCALE GENOMIC DNA]</scope>
    <source>
        <strain evidence="1 2">CT4</strain>
    </source>
</reference>
<name>A0A410DXH7_9CLOT</name>